<evidence type="ECO:0000256" key="1">
    <source>
        <dbReference type="ARBA" id="ARBA00004141"/>
    </source>
</evidence>
<keyword evidence="3 6" id="KW-0812">Transmembrane</keyword>
<accession>A0A0J7J074</accession>
<feature type="transmembrane region" description="Helical" evidence="6">
    <location>
        <begin position="441"/>
        <end position="459"/>
    </location>
</feature>
<comment type="subcellular location">
    <subcellularLocation>
        <location evidence="1">Membrane</location>
        <topology evidence="1">Multi-pass membrane protein</topology>
    </subcellularLocation>
</comment>
<feature type="transmembrane region" description="Helical" evidence="6">
    <location>
        <begin position="502"/>
        <end position="523"/>
    </location>
</feature>
<feature type="transmembrane region" description="Helical" evidence="6">
    <location>
        <begin position="386"/>
        <end position="404"/>
    </location>
</feature>
<dbReference type="Pfam" id="PF13520">
    <property type="entry name" value="AA_permease_2"/>
    <property type="match status" value="1"/>
</dbReference>
<reference evidence="7 8" key="1">
    <citation type="journal article" date="2004" name="Int. J. Syst. Evol. Microbiol.">
        <title>Kaistella koreensis gen. nov., sp. nov., a novel member of the Chryseobacterium-Bergeyella-Riemerella branch.</title>
        <authorList>
            <person name="Kim M.K."/>
            <person name="Im W.T."/>
            <person name="Shin Y.K."/>
            <person name="Lim J.H."/>
            <person name="Kim S.H."/>
            <person name="Lee B.C."/>
            <person name="Park M.Y."/>
            <person name="Lee K.Y."/>
            <person name="Lee S.T."/>
        </authorList>
    </citation>
    <scope>NUCLEOTIDE SEQUENCE [LARGE SCALE GENOMIC DNA]</scope>
    <source>
        <strain evidence="7 8">CCUG 49689</strain>
    </source>
</reference>
<keyword evidence="5 6" id="KW-0472">Membrane</keyword>
<keyword evidence="4 6" id="KW-1133">Transmembrane helix</keyword>
<keyword evidence="2" id="KW-0813">Transport</keyword>
<name>A0A0J7J074_9FLAO</name>
<dbReference type="GO" id="GO:0015171">
    <property type="term" value="F:amino acid transmembrane transporter activity"/>
    <property type="evidence" value="ECO:0007669"/>
    <property type="project" value="TreeGrafter"/>
</dbReference>
<feature type="transmembrane region" description="Helical" evidence="6">
    <location>
        <begin position="535"/>
        <end position="557"/>
    </location>
</feature>
<dbReference type="Proteomes" id="UP000035900">
    <property type="component" value="Unassembled WGS sequence"/>
</dbReference>
<evidence type="ECO:0000256" key="2">
    <source>
        <dbReference type="ARBA" id="ARBA00022448"/>
    </source>
</evidence>
<gene>
    <name evidence="7" type="ORF">ACM44_04240</name>
</gene>
<evidence type="ECO:0000256" key="3">
    <source>
        <dbReference type="ARBA" id="ARBA00022692"/>
    </source>
</evidence>
<feature type="transmembrane region" description="Helical" evidence="6">
    <location>
        <begin position="465"/>
        <end position="481"/>
    </location>
</feature>
<dbReference type="STRING" id="1304281.ACM44_04240"/>
<feature type="transmembrane region" description="Helical" evidence="6">
    <location>
        <begin position="270"/>
        <end position="294"/>
    </location>
</feature>
<keyword evidence="8" id="KW-1185">Reference proteome</keyword>
<proteinExistence type="predicted"/>
<protein>
    <submittedName>
        <fullName evidence="7">Amino acid permease</fullName>
    </submittedName>
</protein>
<dbReference type="PANTHER" id="PTHR43243">
    <property type="entry name" value="INNER MEMBRANE TRANSPORTER YGJI-RELATED"/>
    <property type="match status" value="1"/>
</dbReference>
<sequence>MSNLWRTKPLNQLLAEAEESEKGLKKTLTSGALVALGIGAIIGAGLFSITGIAAANYAGPGIMISFIIAALGCAFAGLCYAEFASMIPVAGSAYTYSYATMGEFIAWIIGWDLVLEYAVGAATVASSWSGYLGKLFSGFGVNLPEQLLMTPFDVGSAGQAGLINLPAVFIVVVMSLILIKGTSESAWVNIGIVILKVSIVLLFIVVGFKYVKPENLTPLIPENTGKFGEYGWSGIIRAAAVVFFAYIGFDAVSTAAQETKNPKKAMPIGIMGSLLICTVLYIAFAYVMVGVVHYKEFTAGGGSDHLAPVAIAIEAMGTVVNGTVVPEYPWLNTSIIVAILLGYASVILVMLMGQSRVFYSMSHDGLLPKVFSEVHKKFRTPFKSNIFFLVFVSLFAAFIPGRVVGEMTSIGTLFAFILVCIGVIVMRKTQPDAPRSFRTPLVPLIPILGVLTCFGMMAFLPFDTWIRLVIWMMIGLDVYLWRGIKNSFLGKANNTTDDPKNYRISAICGGALTLILIFLTYFHHQDALADKLDDGGLVIFSEVMIVLHIFFYGYYFFKNRK</sequence>
<evidence type="ECO:0000313" key="8">
    <source>
        <dbReference type="Proteomes" id="UP000035900"/>
    </source>
</evidence>
<dbReference type="InterPro" id="IPR002293">
    <property type="entry name" value="AA/rel_permease1"/>
</dbReference>
<dbReference type="PANTHER" id="PTHR43243:SF4">
    <property type="entry name" value="CATIONIC AMINO ACID TRANSPORTER 4"/>
    <property type="match status" value="1"/>
</dbReference>
<feature type="transmembrane region" description="Helical" evidence="6">
    <location>
        <begin position="330"/>
        <end position="351"/>
    </location>
</feature>
<dbReference type="AlphaFoldDB" id="A0A0J7J074"/>
<evidence type="ECO:0000256" key="4">
    <source>
        <dbReference type="ARBA" id="ARBA00022989"/>
    </source>
</evidence>
<dbReference type="OrthoDB" id="9762947at2"/>
<feature type="transmembrane region" description="Helical" evidence="6">
    <location>
        <begin position="32"/>
        <end position="55"/>
    </location>
</feature>
<feature type="transmembrane region" description="Helical" evidence="6">
    <location>
        <begin position="410"/>
        <end position="429"/>
    </location>
</feature>
<dbReference type="PATRIC" id="fig|1304281.5.peg.915"/>
<evidence type="ECO:0000256" key="6">
    <source>
        <dbReference type="SAM" id="Phobius"/>
    </source>
</evidence>
<feature type="transmembrane region" description="Helical" evidence="6">
    <location>
        <begin position="230"/>
        <end position="249"/>
    </location>
</feature>
<feature type="transmembrane region" description="Helical" evidence="6">
    <location>
        <begin position="61"/>
        <end position="83"/>
    </location>
</feature>
<dbReference type="PIRSF" id="PIRSF006060">
    <property type="entry name" value="AA_transporter"/>
    <property type="match status" value="1"/>
</dbReference>
<organism evidence="7 8">
    <name type="scientific">Chryseobacterium koreense CCUG 49689</name>
    <dbReference type="NCBI Taxonomy" id="1304281"/>
    <lineage>
        <taxon>Bacteria</taxon>
        <taxon>Pseudomonadati</taxon>
        <taxon>Bacteroidota</taxon>
        <taxon>Flavobacteriia</taxon>
        <taxon>Flavobacteriales</taxon>
        <taxon>Weeksellaceae</taxon>
        <taxon>Chryseobacterium group</taxon>
        <taxon>Chryseobacterium</taxon>
    </lineage>
</organism>
<dbReference type="GO" id="GO:0016020">
    <property type="term" value="C:membrane"/>
    <property type="evidence" value="ECO:0007669"/>
    <property type="project" value="UniProtKB-SubCell"/>
</dbReference>
<evidence type="ECO:0000256" key="5">
    <source>
        <dbReference type="ARBA" id="ARBA00023136"/>
    </source>
</evidence>
<dbReference type="EMBL" id="LFNG01000005">
    <property type="protein sequence ID" value="KMQ71853.1"/>
    <property type="molecule type" value="Genomic_DNA"/>
</dbReference>
<dbReference type="Gene3D" id="1.20.1740.10">
    <property type="entry name" value="Amino acid/polyamine transporter I"/>
    <property type="match status" value="1"/>
</dbReference>
<feature type="transmembrane region" description="Helical" evidence="6">
    <location>
        <begin position="104"/>
        <end position="128"/>
    </location>
</feature>
<comment type="caution">
    <text evidence="7">The sequence shown here is derived from an EMBL/GenBank/DDBJ whole genome shotgun (WGS) entry which is preliminary data.</text>
</comment>
<dbReference type="RefSeq" id="WP_048498820.1">
    <property type="nucleotide sequence ID" value="NZ_LFNG01000005.1"/>
</dbReference>
<feature type="transmembrane region" description="Helical" evidence="6">
    <location>
        <begin position="186"/>
        <end position="210"/>
    </location>
</feature>
<feature type="transmembrane region" description="Helical" evidence="6">
    <location>
        <begin position="157"/>
        <end position="179"/>
    </location>
</feature>
<evidence type="ECO:0000313" key="7">
    <source>
        <dbReference type="EMBL" id="KMQ71853.1"/>
    </source>
</evidence>